<evidence type="ECO:0000313" key="6">
    <source>
        <dbReference type="Proteomes" id="UP000076796"/>
    </source>
</evidence>
<evidence type="ECO:0000256" key="3">
    <source>
        <dbReference type="ARBA" id="ARBA00022827"/>
    </source>
</evidence>
<dbReference type="GO" id="GO:0071949">
    <property type="term" value="F:FAD binding"/>
    <property type="evidence" value="ECO:0007669"/>
    <property type="project" value="InterPro"/>
</dbReference>
<dbReference type="InterPro" id="IPR036188">
    <property type="entry name" value="FAD/NAD-bd_sf"/>
</dbReference>
<dbReference type="GeneID" id="97555612"/>
<evidence type="ECO:0000256" key="1">
    <source>
        <dbReference type="ARBA" id="ARBA00001974"/>
    </source>
</evidence>
<dbReference type="Gene3D" id="3.50.50.60">
    <property type="entry name" value="FAD/NAD(P)-binding domain"/>
    <property type="match status" value="1"/>
</dbReference>
<organism evidence="5 6">
    <name type="scientific">Paenibacillus glucanolyticus</name>
    <dbReference type="NCBI Taxonomy" id="59843"/>
    <lineage>
        <taxon>Bacteria</taxon>
        <taxon>Bacillati</taxon>
        <taxon>Bacillota</taxon>
        <taxon>Bacilli</taxon>
        <taxon>Bacillales</taxon>
        <taxon>Paenibacillaceae</taxon>
        <taxon>Paenibacillus</taxon>
    </lineage>
</organism>
<accession>A0A163M776</accession>
<keyword evidence="6" id="KW-1185">Reference proteome</keyword>
<comment type="caution">
    <text evidence="5">The sequence shown here is derived from an EMBL/GenBank/DDBJ whole genome shotgun (WGS) entry which is preliminary data.</text>
</comment>
<dbReference type="RefSeq" id="WP_063479574.1">
    <property type="nucleotide sequence ID" value="NZ_CP147845.1"/>
</dbReference>
<dbReference type="NCBIfam" id="NF006092">
    <property type="entry name" value="PRK08244.1"/>
    <property type="match status" value="1"/>
</dbReference>
<gene>
    <name evidence="5" type="ORF">AWU65_24130</name>
</gene>
<dbReference type="EMBL" id="LWMH01000001">
    <property type="protein sequence ID" value="KZS48804.1"/>
    <property type="molecule type" value="Genomic_DNA"/>
</dbReference>
<sequence>MNYEVIIVGGGPVGMLLAAELALAEVNVCVLERLKETTPYSRALTLHPRSLEILDMRGLKPKLLETGKPISTGHFAALDTRLNFSKLDSSSNYTVFIPQHDTEKVLEDWARELGVGIHRETEVKSISQDEHGVEVTAVGPEGKLVLTADYLVGADGAGSIVRKHAGIPFVGTSETITAILGDVVLTELSEPSIFSQFNEQGQIMVVPLKNGLHRIVAIDPERVHVPKSEPVTLEELRSAMVRMLGSDLGISDPYWLSRYGNATRQAERYRDGRIFLAGDAAHIHFPAGGQGLNVGLQEAMNLGWKLAAELKGRAPEWLLNSYQSERFPINTALLRNTEVQTFLMGSAFTSDMINVRCMLSDLLLVPEANYKLASQISAFNIQYASAADDLPHELNGRRLPELKLSSADGALRNTNAYELFRTGSYVLLHFAEDDRIRDVVEAAGAKCICLVCASLELEAPDWSDVHTVLVRPDGYVAWAVSRSESNPMNVIATGISRWCIHPSIR</sequence>
<dbReference type="Pfam" id="PF01494">
    <property type="entry name" value="FAD_binding_3"/>
    <property type="match status" value="1"/>
</dbReference>
<dbReference type="SUPFAM" id="SSF51905">
    <property type="entry name" value="FAD/NAD(P)-binding domain"/>
    <property type="match status" value="1"/>
</dbReference>
<comment type="cofactor">
    <cofactor evidence="1">
        <name>FAD</name>
        <dbReference type="ChEBI" id="CHEBI:57692"/>
    </cofactor>
</comment>
<evidence type="ECO:0000256" key="2">
    <source>
        <dbReference type="ARBA" id="ARBA00022630"/>
    </source>
</evidence>
<name>A0A163M776_9BACL</name>
<dbReference type="GO" id="GO:0016709">
    <property type="term" value="F:oxidoreductase activity, acting on paired donors, with incorporation or reduction of molecular oxygen, NAD(P)H as one donor, and incorporation of one atom of oxygen"/>
    <property type="evidence" value="ECO:0007669"/>
    <property type="project" value="UniProtKB-ARBA"/>
</dbReference>
<dbReference type="Gene3D" id="3.40.30.120">
    <property type="match status" value="1"/>
</dbReference>
<dbReference type="Pfam" id="PF21274">
    <property type="entry name" value="Rng_hyd_C"/>
    <property type="match status" value="1"/>
</dbReference>
<dbReference type="OrthoDB" id="9766816at2"/>
<dbReference type="AlphaFoldDB" id="A0A163M776"/>
<dbReference type="PANTHER" id="PTHR43004:SF19">
    <property type="entry name" value="BINDING MONOOXYGENASE, PUTATIVE (JCVI)-RELATED"/>
    <property type="match status" value="1"/>
</dbReference>
<protein>
    <recommendedName>
        <fullName evidence="4">FAD-binding domain-containing protein</fullName>
    </recommendedName>
</protein>
<dbReference type="InterPro" id="IPR050641">
    <property type="entry name" value="RIFMO-like"/>
</dbReference>
<dbReference type="PRINTS" id="PR00420">
    <property type="entry name" value="RNGMNOXGNASE"/>
</dbReference>
<keyword evidence="2" id="KW-0285">Flavoprotein</keyword>
<evidence type="ECO:0000259" key="4">
    <source>
        <dbReference type="Pfam" id="PF01494"/>
    </source>
</evidence>
<dbReference type="Proteomes" id="UP000076796">
    <property type="component" value="Unassembled WGS sequence"/>
</dbReference>
<dbReference type="Gene3D" id="3.30.70.2450">
    <property type="match status" value="1"/>
</dbReference>
<evidence type="ECO:0000313" key="5">
    <source>
        <dbReference type="EMBL" id="KZS48804.1"/>
    </source>
</evidence>
<dbReference type="PANTHER" id="PTHR43004">
    <property type="entry name" value="TRK SYSTEM POTASSIUM UPTAKE PROTEIN"/>
    <property type="match status" value="1"/>
</dbReference>
<dbReference type="InterPro" id="IPR002938">
    <property type="entry name" value="FAD-bd"/>
</dbReference>
<keyword evidence="3" id="KW-0274">FAD</keyword>
<reference evidence="5" key="1">
    <citation type="journal article" date="2016" name="Genome Announc.">
        <title>Draft genomes of two strains of Paenibacillus glucanolyticus with capability to degrade lignocellulose.</title>
        <authorList>
            <person name="Mathews S.L."/>
            <person name="Pawlak J."/>
            <person name="Grunden A.M."/>
        </authorList>
    </citation>
    <scope>NUCLEOTIDE SEQUENCE [LARGE SCALE GENOMIC DNA]</scope>
    <source>
        <strain evidence="5">SLM1</strain>
    </source>
</reference>
<proteinExistence type="predicted"/>
<feature type="domain" description="FAD-binding" evidence="4">
    <location>
        <begin position="3"/>
        <end position="337"/>
    </location>
</feature>